<keyword evidence="5" id="KW-1185">Reference proteome</keyword>
<dbReference type="PANTHER" id="PTHR43540:SF6">
    <property type="entry name" value="ISOCHORISMATASE-LIKE DOMAIN-CONTAINING PROTEIN"/>
    <property type="match status" value="1"/>
</dbReference>
<accession>A0A9J6QYN3</accession>
<evidence type="ECO:0000259" key="3">
    <source>
        <dbReference type="Pfam" id="PF00857"/>
    </source>
</evidence>
<dbReference type="PANTHER" id="PTHR43540">
    <property type="entry name" value="PEROXYUREIDOACRYLATE/UREIDOACRYLATE AMIDOHYDROLASE-RELATED"/>
    <property type="match status" value="1"/>
</dbReference>
<proteinExistence type="inferred from homology"/>
<dbReference type="GO" id="GO:0016787">
    <property type="term" value="F:hydrolase activity"/>
    <property type="evidence" value="ECO:0007669"/>
    <property type="project" value="UniProtKB-KW"/>
</dbReference>
<organism evidence="4 5">
    <name type="scientific">Hominibacterium faecale</name>
    <dbReference type="NCBI Taxonomy" id="2839743"/>
    <lineage>
        <taxon>Bacteria</taxon>
        <taxon>Bacillati</taxon>
        <taxon>Bacillota</taxon>
        <taxon>Clostridia</taxon>
        <taxon>Peptostreptococcales</taxon>
        <taxon>Anaerovoracaceae</taxon>
        <taxon>Hominibacterium</taxon>
    </lineage>
</organism>
<evidence type="ECO:0000313" key="5">
    <source>
        <dbReference type="Proteomes" id="UP001065549"/>
    </source>
</evidence>
<gene>
    <name evidence="4" type="ORF">OBO34_19885</name>
</gene>
<comment type="caution">
    <text evidence="4">The sequence shown here is derived from an EMBL/GenBank/DDBJ whole genome shotgun (WGS) entry which is preliminary data.</text>
</comment>
<dbReference type="Gene3D" id="3.40.50.850">
    <property type="entry name" value="Isochorismatase-like"/>
    <property type="match status" value="1"/>
</dbReference>
<reference evidence="4" key="1">
    <citation type="submission" date="2022-09" db="EMBL/GenBank/DDBJ databases">
        <title>Culturomic study of gut microbiota in children with autism spectrum disorder.</title>
        <authorList>
            <person name="Efimov B.A."/>
            <person name="Chaplin A.V."/>
            <person name="Sokolova S.R."/>
            <person name="Pikina A.P."/>
            <person name="Korzhanova M."/>
            <person name="Belova V."/>
            <person name="Korostin D."/>
        </authorList>
    </citation>
    <scope>NUCLEOTIDE SEQUENCE</scope>
    <source>
        <strain evidence="4">ASD5510</strain>
    </source>
</reference>
<dbReference type="InterPro" id="IPR036380">
    <property type="entry name" value="Isochorismatase-like_sf"/>
</dbReference>
<dbReference type="RefSeq" id="WP_148396696.1">
    <property type="nucleotide sequence ID" value="NZ_JAOSHN010000011.1"/>
</dbReference>
<dbReference type="AlphaFoldDB" id="A0A9J6QYN3"/>
<feature type="domain" description="Isochorismatase-like" evidence="3">
    <location>
        <begin position="4"/>
        <end position="122"/>
    </location>
</feature>
<dbReference type="EMBL" id="JAOSHN010000011">
    <property type="protein sequence ID" value="MCU7380576.1"/>
    <property type="molecule type" value="Genomic_DNA"/>
</dbReference>
<comment type="similarity">
    <text evidence="1">Belongs to the isochorismatase family.</text>
</comment>
<dbReference type="SUPFAM" id="SSF52499">
    <property type="entry name" value="Isochorismatase-like hydrolases"/>
    <property type="match status" value="1"/>
</dbReference>
<dbReference type="Proteomes" id="UP001065549">
    <property type="component" value="Unassembled WGS sequence"/>
</dbReference>
<evidence type="ECO:0000313" key="4">
    <source>
        <dbReference type="EMBL" id="MCU7380576.1"/>
    </source>
</evidence>
<dbReference type="InterPro" id="IPR000868">
    <property type="entry name" value="Isochorismatase-like_dom"/>
</dbReference>
<evidence type="ECO:0000256" key="1">
    <source>
        <dbReference type="ARBA" id="ARBA00006336"/>
    </source>
</evidence>
<dbReference type="InterPro" id="IPR050272">
    <property type="entry name" value="Isochorismatase-like_hydrls"/>
</dbReference>
<protein>
    <submittedName>
        <fullName evidence="4">Cysteine hydrolase</fullName>
    </submittedName>
</protein>
<evidence type="ECO:0000256" key="2">
    <source>
        <dbReference type="ARBA" id="ARBA00022801"/>
    </source>
</evidence>
<name>A0A9J6QYN3_9FIRM</name>
<dbReference type="Pfam" id="PF00857">
    <property type="entry name" value="Isochorismatase"/>
    <property type="match status" value="1"/>
</dbReference>
<sequence length="150" mass="17071">MAKALLVIDLQEGYIEKYPPLLLACVNERIQRATADKELIVYVKNTKRLRSGRKTNELAENLNINSEYIICKESASAFSNPELQEILRQNQITEIEMAGIDGNSCIKSTAIDSMQNGYKTILRYEYIGVQNAERFEKTKVLLLEKGIIIK</sequence>
<dbReference type="CDD" id="cd00431">
    <property type="entry name" value="cysteine_hydrolases"/>
    <property type="match status" value="1"/>
</dbReference>
<keyword evidence="2 4" id="KW-0378">Hydrolase</keyword>